<name>A0A2U3RSD8_ORITS</name>
<dbReference type="EMBL" id="LS398548">
    <property type="protein sequence ID" value="SPR16141.1"/>
    <property type="molecule type" value="Genomic_DNA"/>
</dbReference>
<reference evidence="2" key="1">
    <citation type="submission" date="2018-03" db="EMBL/GenBank/DDBJ databases">
        <authorList>
            <person name="Batty M. E."/>
            <person name="Batty M E."/>
        </authorList>
    </citation>
    <scope>NUCLEOTIDE SEQUENCE [LARGE SCALE GENOMIC DNA]</scope>
</reference>
<sequence length="43" mass="5075">MQNPVYLVRDAIISRYKDNEYSKSFKLFDEVCNVEPQYSLSAI</sequence>
<proteinExistence type="predicted"/>
<gene>
    <name evidence="1" type="ORF">KARP_02031</name>
</gene>
<dbReference type="AlphaFoldDB" id="A0A2U3RSD8"/>
<dbReference type="Proteomes" id="UP000245243">
    <property type="component" value="Chromosome I"/>
</dbReference>
<evidence type="ECO:0000313" key="1">
    <source>
        <dbReference type="EMBL" id="SPR16141.1"/>
    </source>
</evidence>
<evidence type="ECO:0000313" key="2">
    <source>
        <dbReference type="Proteomes" id="UP000245243"/>
    </source>
</evidence>
<accession>A0A2U3RSD8</accession>
<protein>
    <submittedName>
        <fullName evidence="1">Uncharacterized protein</fullName>
    </submittedName>
</protein>
<organism evidence="1 2">
    <name type="scientific">Orientia tsutsugamushi</name>
    <name type="common">Rickettsia tsutsugamushi</name>
    <dbReference type="NCBI Taxonomy" id="784"/>
    <lineage>
        <taxon>Bacteria</taxon>
        <taxon>Pseudomonadati</taxon>
        <taxon>Pseudomonadota</taxon>
        <taxon>Alphaproteobacteria</taxon>
        <taxon>Rickettsiales</taxon>
        <taxon>Rickettsiaceae</taxon>
        <taxon>Rickettsieae</taxon>
        <taxon>Orientia</taxon>
    </lineage>
</organism>